<dbReference type="InParanoid" id="A0A200QX34"/>
<name>A0A200QX34_MACCD</name>
<evidence type="ECO:0000313" key="3">
    <source>
        <dbReference type="Proteomes" id="UP000195402"/>
    </source>
</evidence>
<feature type="signal peptide" evidence="1">
    <location>
        <begin position="1"/>
        <end position="20"/>
    </location>
</feature>
<dbReference type="AlphaFoldDB" id="A0A200QX34"/>
<keyword evidence="3" id="KW-1185">Reference proteome</keyword>
<keyword evidence="1" id="KW-0732">Signal</keyword>
<evidence type="ECO:0000313" key="2">
    <source>
        <dbReference type="EMBL" id="OVA15036.1"/>
    </source>
</evidence>
<protein>
    <recommendedName>
        <fullName evidence="4">Protein kinase domain</fullName>
    </recommendedName>
</protein>
<evidence type="ECO:0008006" key="4">
    <source>
        <dbReference type="Google" id="ProtNLM"/>
    </source>
</evidence>
<proteinExistence type="predicted"/>
<feature type="chain" id="PRO_5013346845" description="Protein kinase domain" evidence="1">
    <location>
        <begin position="21"/>
        <end position="226"/>
    </location>
</feature>
<organism evidence="2 3">
    <name type="scientific">Macleaya cordata</name>
    <name type="common">Five-seeded plume-poppy</name>
    <name type="synonym">Bocconia cordata</name>
    <dbReference type="NCBI Taxonomy" id="56857"/>
    <lineage>
        <taxon>Eukaryota</taxon>
        <taxon>Viridiplantae</taxon>
        <taxon>Streptophyta</taxon>
        <taxon>Embryophyta</taxon>
        <taxon>Tracheophyta</taxon>
        <taxon>Spermatophyta</taxon>
        <taxon>Magnoliopsida</taxon>
        <taxon>Ranunculales</taxon>
        <taxon>Papaveraceae</taxon>
        <taxon>Papaveroideae</taxon>
        <taxon>Macleaya</taxon>
    </lineage>
</organism>
<sequence length="226" mass="25060">MVPIPVWLWIFWYPLIPLRAADNWGKSIPIEPNALLPSFGGAKPGGRMTNTVYIRPIYIDESSVEGSETLSAAGHDENGVEGSGADNRLQTKVDFLLITKMNCFAAPSASVKENEDDQYINLVVHPDDDEDDDVQNGEDQEGLLGNTRLQSIKPRGTARCWTVCLALIRQVNKSNLLLNNEGILNINGFGSVSDFNPRDRFWYRAPELLLHGATDNDDVDTIISDM</sequence>
<dbReference type="EMBL" id="MVGT01000924">
    <property type="protein sequence ID" value="OVA15036.1"/>
    <property type="molecule type" value="Genomic_DNA"/>
</dbReference>
<reference evidence="2 3" key="1">
    <citation type="journal article" date="2017" name="Mol. Plant">
        <title>The Genome of Medicinal Plant Macleaya cordata Provides New Insights into Benzylisoquinoline Alkaloids Metabolism.</title>
        <authorList>
            <person name="Liu X."/>
            <person name="Liu Y."/>
            <person name="Huang P."/>
            <person name="Ma Y."/>
            <person name="Qing Z."/>
            <person name="Tang Q."/>
            <person name="Cao H."/>
            <person name="Cheng P."/>
            <person name="Zheng Y."/>
            <person name="Yuan Z."/>
            <person name="Zhou Y."/>
            <person name="Liu J."/>
            <person name="Tang Z."/>
            <person name="Zhuo Y."/>
            <person name="Zhang Y."/>
            <person name="Yu L."/>
            <person name="Huang J."/>
            <person name="Yang P."/>
            <person name="Peng Q."/>
            <person name="Zhang J."/>
            <person name="Jiang W."/>
            <person name="Zhang Z."/>
            <person name="Lin K."/>
            <person name="Ro D.K."/>
            <person name="Chen X."/>
            <person name="Xiong X."/>
            <person name="Shang Y."/>
            <person name="Huang S."/>
            <person name="Zeng J."/>
        </authorList>
    </citation>
    <scope>NUCLEOTIDE SEQUENCE [LARGE SCALE GENOMIC DNA]</scope>
    <source>
        <strain evidence="3">cv. BLH2017</strain>
        <tissue evidence="2">Root</tissue>
    </source>
</reference>
<dbReference type="Proteomes" id="UP000195402">
    <property type="component" value="Unassembled WGS sequence"/>
</dbReference>
<gene>
    <name evidence="2" type="ORF">BVC80_949g48</name>
</gene>
<comment type="caution">
    <text evidence="2">The sequence shown here is derived from an EMBL/GenBank/DDBJ whole genome shotgun (WGS) entry which is preliminary data.</text>
</comment>
<accession>A0A200QX34</accession>
<evidence type="ECO:0000256" key="1">
    <source>
        <dbReference type="SAM" id="SignalP"/>
    </source>
</evidence>